<dbReference type="Gene3D" id="3.40.1190.10">
    <property type="entry name" value="Mur-like, catalytic domain"/>
    <property type="match status" value="1"/>
</dbReference>
<dbReference type="RefSeq" id="WP_213404276.1">
    <property type="nucleotide sequence ID" value="NZ_JAGIBT010000011.1"/>
</dbReference>
<evidence type="ECO:0000256" key="2">
    <source>
        <dbReference type="ARBA" id="ARBA00004752"/>
    </source>
</evidence>
<feature type="binding site" evidence="7">
    <location>
        <begin position="118"/>
        <end position="124"/>
    </location>
    <ligand>
        <name>ATP</name>
        <dbReference type="ChEBI" id="CHEBI:30616"/>
    </ligand>
</feature>
<comment type="catalytic activity">
    <reaction evidence="7 8">
        <text>UDP-N-acetyl-alpha-D-muramoyl-L-alanine + D-glutamate + ATP = UDP-N-acetyl-alpha-D-muramoyl-L-alanyl-D-glutamate + ADP + phosphate + H(+)</text>
        <dbReference type="Rhea" id="RHEA:16429"/>
        <dbReference type="ChEBI" id="CHEBI:15378"/>
        <dbReference type="ChEBI" id="CHEBI:29986"/>
        <dbReference type="ChEBI" id="CHEBI:30616"/>
        <dbReference type="ChEBI" id="CHEBI:43474"/>
        <dbReference type="ChEBI" id="CHEBI:83898"/>
        <dbReference type="ChEBI" id="CHEBI:83900"/>
        <dbReference type="ChEBI" id="CHEBI:456216"/>
        <dbReference type="EC" id="6.3.2.9"/>
    </reaction>
</comment>
<dbReference type="InterPro" id="IPR036615">
    <property type="entry name" value="Mur_ligase_C_dom_sf"/>
</dbReference>
<dbReference type="GO" id="GO:0071555">
    <property type="term" value="P:cell wall organization"/>
    <property type="evidence" value="ECO:0007669"/>
    <property type="project" value="UniProtKB-KW"/>
</dbReference>
<accession>A0AB35C193</accession>
<keyword evidence="3 7" id="KW-0963">Cytoplasm</keyword>
<dbReference type="GO" id="GO:0005737">
    <property type="term" value="C:cytoplasm"/>
    <property type="evidence" value="ECO:0007669"/>
    <property type="project" value="UniProtKB-SubCell"/>
</dbReference>
<comment type="similarity">
    <text evidence="7">Belongs to the MurCDEF family.</text>
</comment>
<dbReference type="GO" id="GO:0051301">
    <property type="term" value="P:cell division"/>
    <property type="evidence" value="ECO:0007669"/>
    <property type="project" value="UniProtKB-KW"/>
</dbReference>
<dbReference type="Gene3D" id="3.90.190.20">
    <property type="entry name" value="Mur ligase, C-terminal domain"/>
    <property type="match status" value="1"/>
</dbReference>
<comment type="subcellular location">
    <subcellularLocation>
        <location evidence="1 7 8">Cytoplasm</location>
    </subcellularLocation>
</comment>
<dbReference type="NCBIfam" id="TIGR01087">
    <property type="entry name" value="murD"/>
    <property type="match status" value="1"/>
</dbReference>
<evidence type="ECO:0000256" key="1">
    <source>
        <dbReference type="ARBA" id="ARBA00004496"/>
    </source>
</evidence>
<organism evidence="11 12">
    <name type="scientific">Wohlfahrtiimonas chitiniclastica</name>
    <dbReference type="NCBI Taxonomy" id="400946"/>
    <lineage>
        <taxon>Bacteria</taxon>
        <taxon>Pseudomonadati</taxon>
        <taxon>Pseudomonadota</taxon>
        <taxon>Gammaproteobacteria</taxon>
        <taxon>Cardiobacteriales</taxon>
        <taxon>Ignatzschineriaceae</taxon>
        <taxon>Wohlfahrtiimonas</taxon>
    </lineage>
</organism>
<evidence type="ECO:0000256" key="4">
    <source>
        <dbReference type="ARBA" id="ARBA00022598"/>
    </source>
</evidence>
<keyword evidence="7 8" id="KW-0133">Cell shape</keyword>
<evidence type="ECO:0000256" key="3">
    <source>
        <dbReference type="ARBA" id="ARBA00022490"/>
    </source>
</evidence>
<dbReference type="PANTHER" id="PTHR43692">
    <property type="entry name" value="UDP-N-ACETYLMURAMOYLALANINE--D-GLUTAMATE LIGASE"/>
    <property type="match status" value="1"/>
</dbReference>
<evidence type="ECO:0000259" key="9">
    <source>
        <dbReference type="Pfam" id="PF02875"/>
    </source>
</evidence>
<dbReference type="GO" id="GO:0009252">
    <property type="term" value="P:peptidoglycan biosynthetic process"/>
    <property type="evidence" value="ECO:0007669"/>
    <property type="project" value="UniProtKB-UniRule"/>
</dbReference>
<dbReference type="HAMAP" id="MF_00639">
    <property type="entry name" value="MurD"/>
    <property type="match status" value="1"/>
</dbReference>
<dbReference type="SUPFAM" id="SSF51984">
    <property type="entry name" value="MurCD N-terminal domain"/>
    <property type="match status" value="1"/>
</dbReference>
<keyword evidence="6 7" id="KW-0067">ATP-binding</keyword>
<dbReference type="GO" id="GO:0008764">
    <property type="term" value="F:UDP-N-acetylmuramoylalanine-D-glutamate ligase activity"/>
    <property type="evidence" value="ECO:0007669"/>
    <property type="project" value="UniProtKB-UniRule"/>
</dbReference>
<reference evidence="11" key="1">
    <citation type="submission" date="2021-03" db="EMBL/GenBank/DDBJ databases">
        <title>Identification and antibiotic profiling of Wohlfahrtiimonas chitiniclastica, an underestimated human pathogen.</title>
        <authorList>
            <person name="Kopf A."/>
            <person name="Bunk B."/>
            <person name="Coldewey S."/>
            <person name="Gunzer F."/>
            <person name="Riedel T."/>
            <person name="Schroettner P."/>
        </authorList>
    </citation>
    <scope>NUCLEOTIDE SEQUENCE</scope>
    <source>
        <strain evidence="11">DSM 100917</strain>
    </source>
</reference>
<feature type="domain" description="Mur ligase central" evidence="10">
    <location>
        <begin position="116"/>
        <end position="293"/>
    </location>
</feature>
<dbReference type="Proteomes" id="UP000680020">
    <property type="component" value="Unassembled WGS sequence"/>
</dbReference>
<dbReference type="GO" id="GO:0005524">
    <property type="term" value="F:ATP binding"/>
    <property type="evidence" value="ECO:0007669"/>
    <property type="project" value="UniProtKB-UniRule"/>
</dbReference>
<dbReference type="InterPro" id="IPR013221">
    <property type="entry name" value="Mur_ligase_cen"/>
</dbReference>
<sequence length="458" mass="50196">MFPIEGSAKHLVVGFGITGLSLVKALKELGATHIYAMDSRDAPPNHSEIAALGADCYVGGFCDAWLNDCDYLWLSPGVPLAKPELQDCLARLPKDHIGGDIELFARLTQGQTIVGITGTNGKSTVTTLVADILEKDDRHVFVGGNLGEPALHLWLAAEEQGIRDPLYVLELSSFQLETTEHLDVTVAAILNLAPDHLDRYRDFDHYAHSKFKLLHMAKQSVVNVDDAYLMDYVSHQSLSTTTFSLKNDAATWHMQWQNNLPAAITNGDMSINLADISLGGLHNYANVMAACAITQLLGVKEAALRDAILHYQALPHRCALVAVMDGVRYYNDSKATNLPSTVAAIEGFLEPKWLILGGVTKDQDFSELQTLLDDDNMLGVYLIGEDIATITPHIPVTCESVYSRDLQSAVTAIAKRAKAGEVVLFSPACASFDQFKSFNDRGEHFERYVHALVKEPYV</sequence>
<dbReference type="SUPFAM" id="SSF53244">
    <property type="entry name" value="MurD-like peptide ligases, peptide-binding domain"/>
    <property type="match status" value="1"/>
</dbReference>
<dbReference type="InterPro" id="IPR004101">
    <property type="entry name" value="Mur_ligase_C"/>
</dbReference>
<dbReference type="Pfam" id="PF08245">
    <property type="entry name" value="Mur_ligase_M"/>
    <property type="match status" value="1"/>
</dbReference>
<dbReference type="SUPFAM" id="SSF53623">
    <property type="entry name" value="MurD-like peptide ligases, catalytic domain"/>
    <property type="match status" value="1"/>
</dbReference>
<gene>
    <name evidence="7 11" type="primary">murD</name>
    <name evidence="11" type="ORF">J7561_09065</name>
</gene>
<comment type="pathway">
    <text evidence="2 7 8">Cell wall biogenesis; peptidoglycan biosynthesis.</text>
</comment>
<keyword evidence="5 7" id="KW-0547">Nucleotide-binding</keyword>
<keyword evidence="7 8" id="KW-0961">Cell wall biogenesis/degradation</keyword>
<dbReference type="AlphaFoldDB" id="A0AB35C193"/>
<proteinExistence type="inferred from homology"/>
<evidence type="ECO:0000256" key="7">
    <source>
        <dbReference type="HAMAP-Rule" id="MF_00639"/>
    </source>
</evidence>
<dbReference type="InterPro" id="IPR036565">
    <property type="entry name" value="Mur-like_cat_sf"/>
</dbReference>
<dbReference type="Pfam" id="PF02875">
    <property type="entry name" value="Mur_ligase_C"/>
    <property type="match status" value="1"/>
</dbReference>
<keyword evidence="7 8" id="KW-0132">Cell division</keyword>
<dbReference type="PANTHER" id="PTHR43692:SF1">
    <property type="entry name" value="UDP-N-ACETYLMURAMOYLALANINE--D-GLUTAMATE LIGASE"/>
    <property type="match status" value="1"/>
</dbReference>
<keyword evidence="7 8" id="KW-0131">Cell cycle</keyword>
<keyword evidence="4 7" id="KW-0436">Ligase</keyword>
<comment type="function">
    <text evidence="7 8">Cell wall formation. Catalyzes the addition of glutamate to the nucleotide precursor UDP-N-acetylmuramoyl-L-alanine (UMA).</text>
</comment>
<dbReference type="Gene3D" id="3.40.50.720">
    <property type="entry name" value="NAD(P)-binding Rossmann-like Domain"/>
    <property type="match status" value="1"/>
</dbReference>
<dbReference type="InterPro" id="IPR005762">
    <property type="entry name" value="MurD"/>
</dbReference>
<dbReference type="Pfam" id="PF21799">
    <property type="entry name" value="MurD-like_N"/>
    <property type="match status" value="1"/>
</dbReference>
<evidence type="ECO:0000256" key="8">
    <source>
        <dbReference type="RuleBase" id="RU003664"/>
    </source>
</evidence>
<evidence type="ECO:0000256" key="5">
    <source>
        <dbReference type="ARBA" id="ARBA00022741"/>
    </source>
</evidence>
<feature type="domain" description="Mur ligase C-terminal" evidence="9">
    <location>
        <begin position="316"/>
        <end position="429"/>
    </location>
</feature>
<evidence type="ECO:0000313" key="12">
    <source>
        <dbReference type="Proteomes" id="UP000680020"/>
    </source>
</evidence>
<keyword evidence="7 8" id="KW-0573">Peptidoglycan synthesis</keyword>
<comment type="caution">
    <text evidence="11">The sequence shown here is derived from an EMBL/GenBank/DDBJ whole genome shotgun (WGS) entry which is preliminary data.</text>
</comment>
<name>A0AB35C193_9GAMM</name>
<evidence type="ECO:0000256" key="6">
    <source>
        <dbReference type="ARBA" id="ARBA00022840"/>
    </source>
</evidence>
<evidence type="ECO:0000259" key="10">
    <source>
        <dbReference type="Pfam" id="PF08245"/>
    </source>
</evidence>
<protein>
    <recommendedName>
        <fullName evidence="7 8">UDP-N-acetylmuramoylalanine--D-glutamate ligase</fullName>
        <ecNumber evidence="7 8">6.3.2.9</ecNumber>
    </recommendedName>
    <alternativeName>
        <fullName evidence="7">D-glutamic acid-adding enzyme</fullName>
    </alternativeName>
    <alternativeName>
        <fullName evidence="7">UDP-N-acetylmuramoyl-L-alanyl-D-glutamate synthetase</fullName>
    </alternativeName>
</protein>
<dbReference type="EC" id="6.3.2.9" evidence="7 8"/>
<dbReference type="EMBL" id="JAGIBU010000011">
    <property type="protein sequence ID" value="MBS7825350.1"/>
    <property type="molecule type" value="Genomic_DNA"/>
</dbReference>
<dbReference type="GO" id="GO:0008360">
    <property type="term" value="P:regulation of cell shape"/>
    <property type="evidence" value="ECO:0007669"/>
    <property type="project" value="UniProtKB-KW"/>
</dbReference>
<evidence type="ECO:0000313" key="11">
    <source>
        <dbReference type="EMBL" id="MBS7825350.1"/>
    </source>
</evidence>